<keyword evidence="4" id="KW-1185">Reference proteome</keyword>
<sequence length="241" mass="27376">SGRFCSVSNTIMFWCWFVWDRFLFLVVSDDLSVRRGTRSFRTCSFRTCSFRTCSFRTCSFRTSSFRTRSFRTCSFRTRSFRTCSFRTHSFRTCSVRNHSFRTCSFRNHSFRTSSFRTRSFRTCSFRTSVSQNCCSLLPSSCLSLCSRNLRSHPLVSTALCPAGGFSSSPLTGSPPVTREPLRTSENPGASGLGGDASRWLVSERKGELCLLPSVRSLACNHVWTSFSFSLKAFVLGKSRET</sequence>
<dbReference type="Proteomes" id="UP000261560">
    <property type="component" value="Unplaced"/>
</dbReference>
<dbReference type="GeneTree" id="ENSGT01150000289624"/>
<reference evidence="3" key="1">
    <citation type="submission" date="2025-08" db="UniProtKB">
        <authorList>
            <consortium name="Ensembl"/>
        </authorList>
    </citation>
    <scope>IDENTIFICATION</scope>
</reference>
<proteinExistence type="predicted"/>
<protein>
    <submittedName>
        <fullName evidence="3">Uncharacterized protein</fullName>
    </submittedName>
</protein>
<evidence type="ECO:0000313" key="3">
    <source>
        <dbReference type="Ensembl" id="ENSOMEP00000027099.1"/>
    </source>
</evidence>
<dbReference type="AlphaFoldDB" id="A0A3B3DC78"/>
<feature type="chain" id="PRO_5017363181" evidence="2">
    <location>
        <begin position="29"/>
        <end position="241"/>
    </location>
</feature>
<dbReference type="Ensembl" id="ENSOMET00000002841.1">
    <property type="protein sequence ID" value="ENSOMEP00000027099.1"/>
    <property type="gene ID" value="ENSOMEG00000009349.1"/>
</dbReference>
<organism evidence="3 4">
    <name type="scientific">Oryzias melastigma</name>
    <name type="common">Marine medaka</name>
    <dbReference type="NCBI Taxonomy" id="30732"/>
    <lineage>
        <taxon>Eukaryota</taxon>
        <taxon>Metazoa</taxon>
        <taxon>Chordata</taxon>
        <taxon>Craniata</taxon>
        <taxon>Vertebrata</taxon>
        <taxon>Euteleostomi</taxon>
        <taxon>Actinopterygii</taxon>
        <taxon>Neopterygii</taxon>
        <taxon>Teleostei</taxon>
        <taxon>Neoteleostei</taxon>
        <taxon>Acanthomorphata</taxon>
        <taxon>Ovalentaria</taxon>
        <taxon>Atherinomorphae</taxon>
        <taxon>Beloniformes</taxon>
        <taxon>Adrianichthyidae</taxon>
        <taxon>Oryziinae</taxon>
        <taxon>Oryzias</taxon>
    </lineage>
</organism>
<dbReference type="Gene3D" id="2.160.20.80">
    <property type="entry name" value="E3 ubiquitin-protein ligase SopA"/>
    <property type="match status" value="1"/>
</dbReference>
<feature type="signal peptide" evidence="2">
    <location>
        <begin position="1"/>
        <end position="28"/>
    </location>
</feature>
<dbReference type="SUPFAM" id="SSF141571">
    <property type="entry name" value="Pentapeptide repeat-like"/>
    <property type="match status" value="1"/>
</dbReference>
<feature type="region of interest" description="Disordered" evidence="1">
    <location>
        <begin position="168"/>
        <end position="195"/>
    </location>
</feature>
<dbReference type="PaxDb" id="30732-ENSOMEP00000027099"/>
<name>A0A3B3DC78_ORYME</name>
<evidence type="ECO:0000256" key="1">
    <source>
        <dbReference type="SAM" id="MobiDB-lite"/>
    </source>
</evidence>
<reference evidence="3" key="2">
    <citation type="submission" date="2025-09" db="UniProtKB">
        <authorList>
            <consortium name="Ensembl"/>
        </authorList>
    </citation>
    <scope>IDENTIFICATION</scope>
</reference>
<keyword evidence="2" id="KW-0732">Signal</keyword>
<evidence type="ECO:0000313" key="4">
    <source>
        <dbReference type="Proteomes" id="UP000261560"/>
    </source>
</evidence>
<evidence type="ECO:0000256" key="2">
    <source>
        <dbReference type="SAM" id="SignalP"/>
    </source>
</evidence>
<accession>A0A3B3DC78</accession>
<dbReference type="STRING" id="30732.ENSOMEP00000027099"/>